<reference evidence="1" key="1">
    <citation type="submission" date="2022-07" db="EMBL/GenBank/DDBJ databases">
        <title>Phylogenomic reconstructions and comparative analyses of Kickxellomycotina fungi.</title>
        <authorList>
            <person name="Reynolds N.K."/>
            <person name="Stajich J.E."/>
            <person name="Barry K."/>
            <person name="Grigoriev I.V."/>
            <person name="Crous P."/>
            <person name="Smith M.E."/>
        </authorList>
    </citation>
    <scope>NUCLEOTIDE SEQUENCE</scope>
    <source>
        <strain evidence="1">NRRL 1566</strain>
    </source>
</reference>
<organism evidence="1 2">
    <name type="scientific">Coemansia brasiliensis</name>
    <dbReference type="NCBI Taxonomy" id="2650707"/>
    <lineage>
        <taxon>Eukaryota</taxon>
        <taxon>Fungi</taxon>
        <taxon>Fungi incertae sedis</taxon>
        <taxon>Zoopagomycota</taxon>
        <taxon>Kickxellomycotina</taxon>
        <taxon>Kickxellomycetes</taxon>
        <taxon>Kickxellales</taxon>
        <taxon>Kickxellaceae</taxon>
        <taxon>Coemansia</taxon>
    </lineage>
</organism>
<proteinExistence type="predicted"/>
<comment type="caution">
    <text evidence="1">The sequence shown here is derived from an EMBL/GenBank/DDBJ whole genome shotgun (WGS) entry which is preliminary data.</text>
</comment>
<accession>A0A9W8LWZ4</accession>
<evidence type="ECO:0000313" key="1">
    <source>
        <dbReference type="EMBL" id="KAJ2847776.1"/>
    </source>
</evidence>
<dbReference type="AlphaFoldDB" id="A0A9W8LWZ4"/>
<dbReference type="EMBL" id="JANBUW010000262">
    <property type="protein sequence ID" value="KAJ2847776.1"/>
    <property type="molecule type" value="Genomic_DNA"/>
</dbReference>
<evidence type="ECO:0000313" key="2">
    <source>
        <dbReference type="Proteomes" id="UP001139887"/>
    </source>
</evidence>
<gene>
    <name evidence="1" type="ORF">IWW36_003679</name>
</gene>
<keyword evidence="2" id="KW-1185">Reference proteome</keyword>
<dbReference type="Proteomes" id="UP001139887">
    <property type="component" value="Unassembled WGS sequence"/>
</dbReference>
<protein>
    <submittedName>
        <fullName evidence="1">Uncharacterized protein</fullName>
    </submittedName>
</protein>
<name>A0A9W8LWZ4_9FUNG</name>
<dbReference type="OrthoDB" id="10050400at2759"/>
<feature type="non-terminal residue" evidence="1">
    <location>
        <position position="300"/>
    </location>
</feature>
<sequence length="300" mass="33836">MLFSKLTTRIFQSSRQHRKISTFHVDSSVRGRLQPYLGTIRIASAASTLFLLSIGGLYLYTNHHLDTKYPEHPDIKDKEIRKLLRGAALREHIAPDPRIAYMFLQRALELIYKQGDLSEDSEAVQEVIARLADAAAKFGEQKTSMLYKAWSKVVNKDGEIQGIGNSDQWRMQQVCRLADTLGPLQVETGDYQGAITTYGTALRAMKNLNLEEPMLKQANYIISLGEAFALSGDLQSSYTLLSSVLVDLNKRPQTKQVDRWTCLDSIVMLDIAQVEQQRGNLQQSQKWAESGLEVTSQHTM</sequence>